<dbReference type="EMBL" id="JAAAIL010000451">
    <property type="protein sequence ID" value="KAG0275663.1"/>
    <property type="molecule type" value="Genomic_DNA"/>
</dbReference>
<dbReference type="SMART" id="SM00256">
    <property type="entry name" value="FBOX"/>
    <property type="match status" value="1"/>
</dbReference>
<name>A0AAD4DE64_9FUNG</name>
<protein>
    <recommendedName>
        <fullName evidence="2">F-box domain-containing protein</fullName>
    </recommendedName>
</protein>
<dbReference type="Gene3D" id="1.20.1280.50">
    <property type="match status" value="1"/>
</dbReference>
<evidence type="ECO:0000313" key="4">
    <source>
        <dbReference type="Proteomes" id="UP001194580"/>
    </source>
</evidence>
<gene>
    <name evidence="3" type="ORF">BGZ95_008513</name>
</gene>
<dbReference type="SUPFAM" id="SSF81383">
    <property type="entry name" value="F-box domain"/>
    <property type="match status" value="1"/>
</dbReference>
<evidence type="ECO:0000313" key="3">
    <source>
        <dbReference type="EMBL" id="KAG0275663.1"/>
    </source>
</evidence>
<evidence type="ECO:0000256" key="1">
    <source>
        <dbReference type="SAM" id="MobiDB-lite"/>
    </source>
</evidence>
<feature type="region of interest" description="Disordered" evidence="1">
    <location>
        <begin position="1"/>
        <end position="53"/>
    </location>
</feature>
<dbReference type="Proteomes" id="UP001194580">
    <property type="component" value="Unassembled WGS sequence"/>
</dbReference>
<dbReference type="AlphaFoldDB" id="A0AAD4DE64"/>
<keyword evidence="4" id="KW-1185">Reference proteome</keyword>
<proteinExistence type="predicted"/>
<comment type="caution">
    <text evidence="3">The sequence shown here is derived from an EMBL/GenBank/DDBJ whole genome shotgun (WGS) entry which is preliminary data.</text>
</comment>
<reference evidence="3" key="1">
    <citation type="journal article" date="2020" name="Fungal Divers.">
        <title>Resolving the Mortierellaceae phylogeny through synthesis of multi-gene phylogenetics and phylogenomics.</title>
        <authorList>
            <person name="Vandepol N."/>
            <person name="Liber J."/>
            <person name="Desiro A."/>
            <person name="Na H."/>
            <person name="Kennedy M."/>
            <person name="Barry K."/>
            <person name="Grigoriev I.V."/>
            <person name="Miller A.N."/>
            <person name="O'Donnell K."/>
            <person name="Stajich J.E."/>
            <person name="Bonito G."/>
        </authorList>
    </citation>
    <scope>NUCLEOTIDE SEQUENCE</scope>
    <source>
        <strain evidence="3">NRRL 28262</strain>
    </source>
</reference>
<sequence>MLRQSVMVKNRQLASNQPSALQGGPTGSRRVNKRHLSGSTNNDIVTTESKRGKSTLPVVSVEPKDPCVALPIEIWHYILSKLPLSAIAKIAVVSKTWLDGTSPHPFWRKACNKGALGEPDFYTYSDHALAFGERPSSASLSVCNQATTVSPTMYYKLNHHDLAGVARVGEGDRYLNLEVERIALVVHGGWVGIVVALEGLVNKRWILFEKRDRYFRLHRQAKEKAIAGAA</sequence>
<dbReference type="Pfam" id="PF12937">
    <property type="entry name" value="F-box-like"/>
    <property type="match status" value="1"/>
</dbReference>
<organism evidence="3 4">
    <name type="scientific">Linnemannia exigua</name>
    <dbReference type="NCBI Taxonomy" id="604196"/>
    <lineage>
        <taxon>Eukaryota</taxon>
        <taxon>Fungi</taxon>
        <taxon>Fungi incertae sedis</taxon>
        <taxon>Mucoromycota</taxon>
        <taxon>Mortierellomycotina</taxon>
        <taxon>Mortierellomycetes</taxon>
        <taxon>Mortierellales</taxon>
        <taxon>Mortierellaceae</taxon>
        <taxon>Linnemannia</taxon>
    </lineage>
</organism>
<dbReference type="InterPro" id="IPR001810">
    <property type="entry name" value="F-box_dom"/>
</dbReference>
<evidence type="ECO:0000259" key="2">
    <source>
        <dbReference type="SMART" id="SM00256"/>
    </source>
</evidence>
<feature type="compositionally biased region" description="Polar residues" evidence="1">
    <location>
        <begin position="37"/>
        <end position="47"/>
    </location>
</feature>
<accession>A0AAD4DE64</accession>
<dbReference type="InterPro" id="IPR036047">
    <property type="entry name" value="F-box-like_dom_sf"/>
</dbReference>
<feature type="domain" description="F-box" evidence="2">
    <location>
        <begin position="70"/>
        <end position="110"/>
    </location>
</feature>